<sequence length="431" mass="50005">MATRSLPLTKKINVTEGSHILYFYRDAEQYIENVISFIQSAIELNQKVVYIDNFTNYAALNAKFGSEIKQMIAKGSFEYISNYEFYEMYGDFHFERVLNNFKSTVQPYVDKQQSVRVWGHVDWSEQENILDKLHTYECECDLTVSEIGFMTVCCYNGREVPAYIQTEMMRSHEYFMTDNDLVKSSLYNQSKETIFPSLSTQKKIESDVDFYKQKLDFIHVVAHEVRNPLTVIKSFAAILKSEIEDESKLSKLSLIEDYSVAIDHEIHHIIQTEQMITTDSFWKLKLVKLIPILDEVIEIMTIKGRTQNIHLRANIDIPNNIIVRGNIMGYKLIISNLLSNAIKYSSENDNVYFYSYVEDNHIVLEVKDEGIGMSKEQLDKLFTKYQKMHEEHSGQGIGLYMVNKLVHHFNGTIKVKSALGKGTTIKITFPK</sequence>
<dbReference type="AlphaFoldDB" id="E6TUB6"/>
<dbReference type="InterPro" id="IPR004358">
    <property type="entry name" value="Sig_transdc_His_kin-like_C"/>
</dbReference>
<dbReference type="SUPFAM" id="SSF55874">
    <property type="entry name" value="ATPase domain of HSP90 chaperone/DNA topoisomerase II/histidine kinase"/>
    <property type="match status" value="1"/>
</dbReference>
<dbReference type="EMBL" id="CP002394">
    <property type="protein sequence ID" value="ADU29672.1"/>
    <property type="molecule type" value="Genomic_DNA"/>
</dbReference>
<dbReference type="SUPFAM" id="SSF47384">
    <property type="entry name" value="Homodimeric domain of signal transducing histidine kinase"/>
    <property type="match status" value="1"/>
</dbReference>
<comment type="catalytic activity">
    <reaction evidence="1">
        <text>ATP + protein L-histidine = ADP + protein N-phospho-L-histidine.</text>
        <dbReference type="EC" id="2.7.13.3"/>
    </reaction>
</comment>
<name>E6TUB6_EVAC2</name>
<dbReference type="Pfam" id="PF00512">
    <property type="entry name" value="HisKA"/>
    <property type="match status" value="1"/>
</dbReference>
<accession>E6TUB6</accession>
<dbReference type="CDD" id="cd00082">
    <property type="entry name" value="HisKA"/>
    <property type="match status" value="1"/>
</dbReference>
<dbReference type="InterPro" id="IPR003661">
    <property type="entry name" value="HisK_dim/P_dom"/>
</dbReference>
<feature type="domain" description="Histidine kinase" evidence="10">
    <location>
        <begin position="220"/>
        <end position="431"/>
    </location>
</feature>
<dbReference type="GO" id="GO:0007234">
    <property type="term" value="P:osmosensory signaling via phosphorelay pathway"/>
    <property type="evidence" value="ECO:0007669"/>
    <property type="project" value="TreeGrafter"/>
</dbReference>
<dbReference type="PANTHER" id="PTHR42878:SF7">
    <property type="entry name" value="SENSOR HISTIDINE KINASE GLRK"/>
    <property type="match status" value="1"/>
</dbReference>
<evidence type="ECO:0000256" key="5">
    <source>
        <dbReference type="ARBA" id="ARBA00022679"/>
    </source>
</evidence>
<dbReference type="PRINTS" id="PR00344">
    <property type="entry name" value="BCTRLSENSOR"/>
</dbReference>
<evidence type="ECO:0000256" key="6">
    <source>
        <dbReference type="ARBA" id="ARBA00022741"/>
    </source>
</evidence>
<evidence type="ECO:0000256" key="8">
    <source>
        <dbReference type="ARBA" id="ARBA00022840"/>
    </source>
</evidence>
<keyword evidence="12" id="KW-1185">Reference proteome</keyword>
<dbReference type="InterPro" id="IPR003594">
    <property type="entry name" value="HATPase_dom"/>
</dbReference>
<protein>
    <recommendedName>
        <fullName evidence="3">histidine kinase</fullName>
        <ecNumber evidence="3">2.7.13.3</ecNumber>
    </recommendedName>
</protein>
<evidence type="ECO:0000256" key="3">
    <source>
        <dbReference type="ARBA" id="ARBA00012438"/>
    </source>
</evidence>
<comment type="subcellular location">
    <subcellularLocation>
        <location evidence="2">Membrane</location>
    </subcellularLocation>
</comment>
<evidence type="ECO:0000256" key="9">
    <source>
        <dbReference type="ARBA" id="ARBA00023012"/>
    </source>
</evidence>
<dbReference type="Pfam" id="PF14417">
    <property type="entry name" value="MEDS"/>
    <property type="match status" value="1"/>
</dbReference>
<proteinExistence type="predicted"/>
<evidence type="ECO:0000259" key="10">
    <source>
        <dbReference type="PROSITE" id="PS50109"/>
    </source>
</evidence>
<dbReference type="GO" id="GO:0000155">
    <property type="term" value="F:phosphorelay sensor kinase activity"/>
    <property type="evidence" value="ECO:0007669"/>
    <property type="project" value="InterPro"/>
</dbReference>
<dbReference type="Gene3D" id="3.30.565.10">
    <property type="entry name" value="Histidine kinase-like ATPase, C-terminal domain"/>
    <property type="match status" value="1"/>
</dbReference>
<dbReference type="InterPro" id="IPR005467">
    <property type="entry name" value="His_kinase_dom"/>
</dbReference>
<evidence type="ECO:0000256" key="7">
    <source>
        <dbReference type="ARBA" id="ARBA00022777"/>
    </source>
</evidence>
<dbReference type="InterPro" id="IPR036097">
    <property type="entry name" value="HisK_dim/P_sf"/>
</dbReference>
<gene>
    <name evidence="11" type="ordered locus">Bcell_1409</name>
</gene>
<dbReference type="Proteomes" id="UP000001401">
    <property type="component" value="Chromosome"/>
</dbReference>
<dbReference type="RefSeq" id="WP_013488009.1">
    <property type="nucleotide sequence ID" value="NC_014829.1"/>
</dbReference>
<dbReference type="Gene3D" id="1.10.287.130">
    <property type="match status" value="1"/>
</dbReference>
<dbReference type="InterPro" id="IPR036890">
    <property type="entry name" value="HATPase_C_sf"/>
</dbReference>
<keyword evidence="6" id="KW-0547">Nucleotide-binding</keyword>
<dbReference type="PROSITE" id="PS50109">
    <property type="entry name" value="HIS_KIN"/>
    <property type="match status" value="1"/>
</dbReference>
<evidence type="ECO:0000256" key="1">
    <source>
        <dbReference type="ARBA" id="ARBA00000085"/>
    </source>
</evidence>
<keyword evidence="9" id="KW-0902">Two-component regulatory system</keyword>
<dbReference type="OrthoDB" id="9815750at2"/>
<dbReference type="GO" id="GO:0005524">
    <property type="term" value="F:ATP binding"/>
    <property type="evidence" value="ECO:0007669"/>
    <property type="project" value="UniProtKB-KW"/>
</dbReference>
<dbReference type="Pfam" id="PF02518">
    <property type="entry name" value="HATPase_c"/>
    <property type="match status" value="1"/>
</dbReference>
<keyword evidence="7 11" id="KW-0418">Kinase</keyword>
<evidence type="ECO:0000313" key="11">
    <source>
        <dbReference type="EMBL" id="ADU29672.1"/>
    </source>
</evidence>
<dbReference type="SMART" id="SM00387">
    <property type="entry name" value="HATPase_c"/>
    <property type="match status" value="1"/>
</dbReference>
<dbReference type="GO" id="GO:0000156">
    <property type="term" value="F:phosphorelay response regulator activity"/>
    <property type="evidence" value="ECO:0007669"/>
    <property type="project" value="TreeGrafter"/>
</dbReference>
<dbReference type="InterPro" id="IPR025847">
    <property type="entry name" value="MEDS_domain"/>
</dbReference>
<evidence type="ECO:0000256" key="2">
    <source>
        <dbReference type="ARBA" id="ARBA00004370"/>
    </source>
</evidence>
<dbReference type="EC" id="2.7.13.3" evidence="3"/>
<keyword evidence="5" id="KW-0808">Transferase</keyword>
<dbReference type="HOGENOM" id="CLU_635620_0_0_9"/>
<dbReference type="KEGG" id="bco:Bcell_1409"/>
<organism evidence="11 12">
    <name type="scientific">Evansella cellulosilytica (strain ATCC 21833 / DSM 2522 / FERM P-1141 / JCM 9156 / N-4)</name>
    <name type="common">Bacillus cellulosilyticus</name>
    <dbReference type="NCBI Taxonomy" id="649639"/>
    <lineage>
        <taxon>Bacteria</taxon>
        <taxon>Bacillati</taxon>
        <taxon>Bacillota</taxon>
        <taxon>Bacilli</taxon>
        <taxon>Bacillales</taxon>
        <taxon>Bacillaceae</taxon>
        <taxon>Evansella</taxon>
    </lineage>
</organism>
<dbReference type="PANTHER" id="PTHR42878">
    <property type="entry name" value="TWO-COMPONENT HISTIDINE KINASE"/>
    <property type="match status" value="1"/>
</dbReference>
<dbReference type="GO" id="GO:0030295">
    <property type="term" value="F:protein kinase activator activity"/>
    <property type="evidence" value="ECO:0007669"/>
    <property type="project" value="TreeGrafter"/>
</dbReference>
<dbReference type="InterPro" id="IPR050351">
    <property type="entry name" value="BphY/WalK/GraS-like"/>
</dbReference>
<keyword evidence="4" id="KW-0597">Phosphoprotein</keyword>
<evidence type="ECO:0000313" key="12">
    <source>
        <dbReference type="Proteomes" id="UP000001401"/>
    </source>
</evidence>
<reference evidence="11" key="1">
    <citation type="submission" date="2010-12" db="EMBL/GenBank/DDBJ databases">
        <title>Complete sequence of Bacillus cellulosilyticus DSM 2522.</title>
        <authorList>
            <consortium name="US DOE Joint Genome Institute"/>
            <person name="Lucas S."/>
            <person name="Copeland A."/>
            <person name="Lapidus A."/>
            <person name="Cheng J.-F."/>
            <person name="Bruce D."/>
            <person name="Goodwin L."/>
            <person name="Pitluck S."/>
            <person name="Chertkov O."/>
            <person name="Detter J.C."/>
            <person name="Han C."/>
            <person name="Tapia R."/>
            <person name="Land M."/>
            <person name="Hauser L."/>
            <person name="Jeffries C."/>
            <person name="Kyrpides N."/>
            <person name="Ivanova N."/>
            <person name="Mikhailova N."/>
            <person name="Brumm P."/>
            <person name="Mead D."/>
            <person name="Woyke T."/>
        </authorList>
    </citation>
    <scope>NUCLEOTIDE SEQUENCE [LARGE SCALE GENOMIC DNA]</scope>
    <source>
        <strain evidence="11">DSM 2522</strain>
    </source>
</reference>
<evidence type="ECO:0000256" key="4">
    <source>
        <dbReference type="ARBA" id="ARBA00022553"/>
    </source>
</evidence>
<keyword evidence="8" id="KW-0067">ATP-binding</keyword>
<dbReference type="STRING" id="649639.Bcell_1409"/>
<dbReference type="eggNOG" id="COG5002">
    <property type="taxonomic scope" value="Bacteria"/>
</dbReference>